<dbReference type="InterPro" id="IPR028082">
    <property type="entry name" value="Peripla_BP_I"/>
</dbReference>
<dbReference type="OrthoDB" id="9814427at2"/>
<dbReference type="Proteomes" id="UP000283880">
    <property type="component" value="Unassembled WGS sequence"/>
</dbReference>
<comment type="similarity">
    <text evidence="2">Belongs to the bacterial solute-binding protein 2 family.</text>
</comment>
<proteinExistence type="inferred from homology"/>
<dbReference type="GO" id="GO:0030246">
    <property type="term" value="F:carbohydrate binding"/>
    <property type="evidence" value="ECO:0007669"/>
    <property type="project" value="UniProtKB-ARBA"/>
</dbReference>
<dbReference type="PROSITE" id="PS51257">
    <property type="entry name" value="PROKAR_LIPOPROTEIN"/>
    <property type="match status" value="1"/>
</dbReference>
<accession>A0A413FHQ5</accession>
<name>A0A413FHQ5_9FIRM</name>
<gene>
    <name evidence="6" type="ORF">DWV29_08360</name>
</gene>
<evidence type="ECO:0000256" key="1">
    <source>
        <dbReference type="ARBA" id="ARBA00004196"/>
    </source>
</evidence>
<evidence type="ECO:0000313" key="7">
    <source>
        <dbReference type="Proteomes" id="UP000283880"/>
    </source>
</evidence>
<feature type="domain" description="Periplasmic binding protein" evidence="5">
    <location>
        <begin position="64"/>
        <end position="312"/>
    </location>
</feature>
<dbReference type="GO" id="GO:0030313">
    <property type="term" value="C:cell envelope"/>
    <property type="evidence" value="ECO:0007669"/>
    <property type="project" value="UniProtKB-SubCell"/>
</dbReference>
<evidence type="ECO:0000256" key="4">
    <source>
        <dbReference type="SAM" id="SignalP"/>
    </source>
</evidence>
<dbReference type="Gene3D" id="3.40.50.2300">
    <property type="match status" value="2"/>
</dbReference>
<dbReference type="InterPro" id="IPR025997">
    <property type="entry name" value="SBP_2_dom"/>
</dbReference>
<keyword evidence="3 4" id="KW-0732">Signal</keyword>
<dbReference type="EMBL" id="QSBM01000005">
    <property type="protein sequence ID" value="RGX30553.1"/>
    <property type="molecule type" value="Genomic_DNA"/>
</dbReference>
<feature type="chain" id="PRO_5019269080" evidence="4">
    <location>
        <begin position="25"/>
        <end position="351"/>
    </location>
</feature>
<dbReference type="Pfam" id="PF13407">
    <property type="entry name" value="Peripla_BP_4"/>
    <property type="match status" value="1"/>
</dbReference>
<comment type="subcellular location">
    <subcellularLocation>
        <location evidence="1">Cell envelope</location>
    </subcellularLocation>
</comment>
<dbReference type="AlphaFoldDB" id="A0A413FHQ5"/>
<dbReference type="PANTHER" id="PTHR46847">
    <property type="entry name" value="D-ALLOSE-BINDING PERIPLASMIC PROTEIN-RELATED"/>
    <property type="match status" value="1"/>
</dbReference>
<evidence type="ECO:0000256" key="3">
    <source>
        <dbReference type="ARBA" id="ARBA00022729"/>
    </source>
</evidence>
<protein>
    <submittedName>
        <fullName evidence="6">Sugar ABC transporter substrate-binding protein</fullName>
    </submittedName>
</protein>
<organism evidence="6 7">
    <name type="scientific">Enterocloster asparagiformis</name>
    <dbReference type="NCBI Taxonomy" id="333367"/>
    <lineage>
        <taxon>Bacteria</taxon>
        <taxon>Bacillati</taxon>
        <taxon>Bacillota</taxon>
        <taxon>Clostridia</taxon>
        <taxon>Lachnospirales</taxon>
        <taxon>Lachnospiraceae</taxon>
        <taxon>Enterocloster</taxon>
    </lineage>
</organism>
<feature type="signal peptide" evidence="4">
    <location>
        <begin position="1"/>
        <end position="24"/>
    </location>
</feature>
<dbReference type="CDD" id="cd01536">
    <property type="entry name" value="PBP1_ABC_sugar_binding-like"/>
    <property type="match status" value="1"/>
</dbReference>
<sequence length="351" mass="37150">MKKAMSMVLAAALTLGMISGCSSISTDDSLKQETAATAAASGEPAAEAPEAAIKARPEKNSFKVGFVSWSIGHTVPAAWDEGIKRQFASFPQIQYTCFDGEASTEKQVSIMNDLINQDYDCIFLQASDAAGLSSSVQEAEAAGIPVICINLDVTVPHAGLVQMATYESGALVAEKMGEQMGGKGNVVIIQGVIGASTQVLRESGFRDTMAEKYPDIVILDAQPADWEKEQAVSVMNNFLQTYDQIDGVCAINDSMAEGAAVAAEAAGRLDGMYIWGNDGESDALTMIENGQMAGTIYTNCFEQGAAAAQLAMFFMNSGLSPEYVTRTGVVDMAPVVVTKDNVDTILPADRW</sequence>
<evidence type="ECO:0000256" key="2">
    <source>
        <dbReference type="ARBA" id="ARBA00007639"/>
    </source>
</evidence>
<comment type="caution">
    <text evidence="6">The sequence shown here is derived from an EMBL/GenBank/DDBJ whole genome shotgun (WGS) entry which is preliminary data.</text>
</comment>
<dbReference type="SUPFAM" id="SSF53822">
    <property type="entry name" value="Periplasmic binding protein-like I"/>
    <property type="match status" value="1"/>
</dbReference>
<evidence type="ECO:0000259" key="5">
    <source>
        <dbReference type="Pfam" id="PF13407"/>
    </source>
</evidence>
<evidence type="ECO:0000313" key="6">
    <source>
        <dbReference type="EMBL" id="RGX30553.1"/>
    </source>
</evidence>
<dbReference type="PANTHER" id="PTHR46847:SF1">
    <property type="entry name" value="D-ALLOSE-BINDING PERIPLASMIC PROTEIN-RELATED"/>
    <property type="match status" value="1"/>
</dbReference>
<reference evidence="6 7" key="1">
    <citation type="submission" date="2018-08" db="EMBL/GenBank/DDBJ databases">
        <title>A genome reference for cultivated species of the human gut microbiota.</title>
        <authorList>
            <person name="Zou Y."/>
            <person name="Xue W."/>
            <person name="Luo G."/>
        </authorList>
    </citation>
    <scope>NUCLEOTIDE SEQUENCE [LARGE SCALE GENOMIC DNA]</scope>
    <source>
        <strain evidence="6 7">AF04-15</strain>
    </source>
</reference>